<proteinExistence type="predicted"/>
<keyword evidence="2" id="KW-1185">Reference proteome</keyword>
<protein>
    <recommendedName>
        <fullName evidence="3">Lipoprotein</fullName>
    </recommendedName>
</protein>
<dbReference type="HOGENOM" id="CLU_2093336_0_0_7"/>
<dbReference type="OrthoDB" id="5396576at2"/>
<reference evidence="1 2" key="1">
    <citation type="submission" date="2008-05" db="EMBL/GenBank/DDBJ databases">
        <title>Complete sequence of chromosome of Geobacter lovleyi SZ.</title>
        <authorList>
            <consortium name="US DOE Joint Genome Institute"/>
            <person name="Lucas S."/>
            <person name="Copeland A."/>
            <person name="Lapidus A."/>
            <person name="Glavina del Rio T."/>
            <person name="Dalin E."/>
            <person name="Tice H."/>
            <person name="Bruce D."/>
            <person name="Goodwin L."/>
            <person name="Pitluck S."/>
            <person name="Chertkov O."/>
            <person name="Meincke L."/>
            <person name="Brettin T."/>
            <person name="Detter J.C."/>
            <person name="Han C."/>
            <person name="Tapia R."/>
            <person name="Kuske C.R."/>
            <person name="Schmutz J."/>
            <person name="Larimer F."/>
            <person name="Land M."/>
            <person name="Hauser L."/>
            <person name="Kyrpides N."/>
            <person name="Mikhailova N."/>
            <person name="Sung Y."/>
            <person name="Fletcher K.E."/>
            <person name="Ritalahti K.M."/>
            <person name="Loeffler F.E."/>
            <person name="Richardson P."/>
        </authorList>
    </citation>
    <scope>NUCLEOTIDE SEQUENCE [LARGE SCALE GENOMIC DNA]</scope>
    <source>
        <strain evidence="2">ATCC BAA-1151 / DSM 17278 / SZ</strain>
    </source>
</reference>
<dbReference type="EMBL" id="CP001089">
    <property type="protein sequence ID" value="ACD94259.1"/>
    <property type="molecule type" value="Genomic_DNA"/>
</dbReference>
<sequence length="116" mass="12746">MHSWLKFGVVAVAAFGIIGCSSGNFLVYKDSKHFYVTSTGPELRRILCDSGDMAKIAKDSQLPDALQKDLKDGICNSNKVKERLLATLEGMTKEQRTALKTAFQQNGYDINVVANC</sequence>
<dbReference type="AlphaFoldDB" id="B3E347"/>
<gene>
    <name evidence="1" type="ordered locus">Glov_0531</name>
</gene>
<dbReference type="PROSITE" id="PS51257">
    <property type="entry name" value="PROKAR_LIPOPROTEIN"/>
    <property type="match status" value="1"/>
</dbReference>
<name>B3E347_TRIL1</name>
<evidence type="ECO:0000313" key="1">
    <source>
        <dbReference type="EMBL" id="ACD94259.1"/>
    </source>
</evidence>
<organism evidence="1 2">
    <name type="scientific">Trichlorobacter lovleyi (strain ATCC BAA-1151 / DSM 17278 / SZ)</name>
    <name type="common">Geobacter lovleyi</name>
    <dbReference type="NCBI Taxonomy" id="398767"/>
    <lineage>
        <taxon>Bacteria</taxon>
        <taxon>Pseudomonadati</taxon>
        <taxon>Thermodesulfobacteriota</taxon>
        <taxon>Desulfuromonadia</taxon>
        <taxon>Geobacterales</taxon>
        <taxon>Geobacteraceae</taxon>
        <taxon>Trichlorobacter</taxon>
    </lineage>
</organism>
<dbReference type="RefSeq" id="WP_012468615.1">
    <property type="nucleotide sequence ID" value="NC_010814.1"/>
</dbReference>
<evidence type="ECO:0000313" key="2">
    <source>
        <dbReference type="Proteomes" id="UP000002420"/>
    </source>
</evidence>
<dbReference type="STRING" id="398767.Glov_0531"/>
<evidence type="ECO:0008006" key="3">
    <source>
        <dbReference type="Google" id="ProtNLM"/>
    </source>
</evidence>
<dbReference type="Proteomes" id="UP000002420">
    <property type="component" value="Chromosome"/>
</dbReference>
<accession>B3E347</accession>
<dbReference type="KEGG" id="glo:Glov_0531"/>